<keyword evidence="3" id="KW-1185">Reference proteome</keyword>
<dbReference type="RefSeq" id="WP_090347610.1">
    <property type="nucleotide sequence ID" value="NZ_LT629751.1"/>
</dbReference>
<dbReference type="SUPFAM" id="SSF50969">
    <property type="entry name" value="YVTN repeat-like/Quinoprotein amine dehydrogenase"/>
    <property type="match status" value="1"/>
</dbReference>
<dbReference type="OrthoDB" id="569315at2"/>
<feature type="region of interest" description="Disordered" evidence="1">
    <location>
        <begin position="378"/>
        <end position="412"/>
    </location>
</feature>
<dbReference type="STRING" id="1392877.SAMN05216221_0673"/>
<dbReference type="PROSITE" id="PS51257">
    <property type="entry name" value="PROKAR_LIPOPROTEIN"/>
    <property type="match status" value="1"/>
</dbReference>
<dbReference type="AlphaFoldDB" id="A0A1H1N157"/>
<reference evidence="3" key="1">
    <citation type="submission" date="2016-10" db="EMBL/GenBank/DDBJ databases">
        <authorList>
            <person name="Varghese N."/>
            <person name="Submissions S."/>
        </authorList>
    </citation>
    <scope>NUCLEOTIDE SEQUENCE [LARGE SCALE GENOMIC DNA]</scope>
    <source>
        <strain evidence="3">KCTC 32247</strain>
    </source>
</reference>
<evidence type="ECO:0008006" key="4">
    <source>
        <dbReference type="Google" id="ProtNLM"/>
    </source>
</evidence>
<dbReference type="Gene3D" id="2.130.10.10">
    <property type="entry name" value="YVTN repeat-like/Quinoprotein amine dehydrogenase"/>
    <property type="match status" value="1"/>
</dbReference>
<sequence length="412" mass="43748">MRPSFRAILFLIAAIALLAACVTPEELDWRWRTATLDMRPPVGPDAIGSLTVAGRVDATAFTDDALWALVAVPTRRSLPVNRVVRIDLASNRFNDLFAVDGFAAGAMTAGHDAIWVAEGHGGTKVHRIDPRTQRIVASFAFPRNPVALAVDDNAVWVIAASEAPRRAGILLRVDGLALSRIDPVANAIVETIPLPVPDARGLTSGSIATTAGAVWIATPAGEVVRVDPRTKRIVASLPLPGGNHGRRASFQLATSAGGLYLVRQVKERADLPAAWEALRTTAWAIDPGGNRLASEPFQFASEGVVLFLGEETAWLGSTRVDAIVQAAPGTFRAAAAPLKIGYPVYALTAGRGSLWAFSGARISRGDSRDITWITRVRIAPDPPDTDGDGQSQPREPASDEPRGGPQQIARSL</sequence>
<evidence type="ECO:0000313" key="3">
    <source>
        <dbReference type="Proteomes" id="UP000243359"/>
    </source>
</evidence>
<organism evidence="2 3">
    <name type="scientific">Pseudomonas oryzae</name>
    <dbReference type="NCBI Taxonomy" id="1392877"/>
    <lineage>
        <taxon>Bacteria</taxon>
        <taxon>Pseudomonadati</taxon>
        <taxon>Pseudomonadota</taxon>
        <taxon>Gammaproteobacteria</taxon>
        <taxon>Pseudomonadales</taxon>
        <taxon>Pseudomonadaceae</taxon>
        <taxon>Pseudomonas</taxon>
    </lineage>
</organism>
<evidence type="ECO:0000313" key="2">
    <source>
        <dbReference type="EMBL" id="SDR92667.1"/>
    </source>
</evidence>
<gene>
    <name evidence="2" type="ORF">SAMN05216221_0673</name>
</gene>
<accession>A0A1H1N157</accession>
<protein>
    <recommendedName>
        <fullName evidence="4">DNA-binding beta-propeller fold protein YncE</fullName>
    </recommendedName>
</protein>
<dbReference type="InterPro" id="IPR011044">
    <property type="entry name" value="Quino_amine_DH_bsu"/>
</dbReference>
<name>A0A1H1N157_9PSED</name>
<dbReference type="EMBL" id="LT629751">
    <property type="protein sequence ID" value="SDR92667.1"/>
    <property type="molecule type" value="Genomic_DNA"/>
</dbReference>
<evidence type="ECO:0000256" key="1">
    <source>
        <dbReference type="SAM" id="MobiDB-lite"/>
    </source>
</evidence>
<proteinExistence type="predicted"/>
<dbReference type="Proteomes" id="UP000243359">
    <property type="component" value="Chromosome I"/>
</dbReference>
<dbReference type="InterPro" id="IPR015943">
    <property type="entry name" value="WD40/YVTN_repeat-like_dom_sf"/>
</dbReference>